<dbReference type="eggNOG" id="ENOG5032KDP">
    <property type="taxonomic scope" value="Bacteria"/>
</dbReference>
<sequence>MKLDNKKMINFMMFILNLILTLGVIITFSIYYNIFNSDLKNLTQYDIIIMLFILTLGIACTFLIALNLRKILKTLLGGNPFLWENVKLLNRISIECFIITGCYIINILLNLKKHSYKFLYVSNSIIHTDTEPLIFFLAGIFILILSVVFKQAIIYKEDSDNTI</sequence>
<feature type="transmembrane region" description="Helical" evidence="1">
    <location>
        <begin position="12"/>
        <end position="35"/>
    </location>
</feature>
<accession>K0B5E4</accession>
<evidence type="ECO:0000313" key="2">
    <source>
        <dbReference type="EMBL" id="AFS79761.1"/>
    </source>
</evidence>
<feature type="transmembrane region" description="Helical" evidence="1">
    <location>
        <begin position="88"/>
        <end position="109"/>
    </location>
</feature>
<gene>
    <name evidence="2" type="ordered locus">Curi_c27680</name>
</gene>
<keyword evidence="1" id="KW-0812">Transmembrane</keyword>
<reference evidence="2 3" key="1">
    <citation type="journal article" date="2012" name="PLoS ONE">
        <title>The purine-utilizing bacterium Clostridium acidurici 9a: a genome-guided metabolic reconsideration.</title>
        <authorList>
            <person name="Hartwich K."/>
            <person name="Poehlein A."/>
            <person name="Daniel R."/>
        </authorList>
    </citation>
    <scope>NUCLEOTIDE SEQUENCE [LARGE SCALE GENOMIC DNA]</scope>
    <source>
        <strain evidence="3">ATCC 7906 / DSM 604 / BCRC 14475 / CIP 104303 / KCTC 5404 / NCIMB 10678 / 9a</strain>
    </source>
</reference>
<dbReference type="OrthoDB" id="9791568at2"/>
<dbReference type="EMBL" id="CP003326">
    <property type="protein sequence ID" value="AFS79761.1"/>
    <property type="molecule type" value="Genomic_DNA"/>
</dbReference>
<evidence type="ECO:0008006" key="4">
    <source>
        <dbReference type="Google" id="ProtNLM"/>
    </source>
</evidence>
<feature type="transmembrane region" description="Helical" evidence="1">
    <location>
        <begin position="132"/>
        <end position="149"/>
    </location>
</feature>
<name>K0B5E4_GOTA9</name>
<dbReference type="Proteomes" id="UP000006094">
    <property type="component" value="Chromosome"/>
</dbReference>
<evidence type="ECO:0000313" key="3">
    <source>
        <dbReference type="Proteomes" id="UP000006094"/>
    </source>
</evidence>
<proteinExistence type="predicted"/>
<dbReference type="InterPro" id="IPR021354">
    <property type="entry name" value="DUF2975"/>
</dbReference>
<dbReference type="Pfam" id="PF11188">
    <property type="entry name" value="DUF2975"/>
    <property type="match status" value="1"/>
</dbReference>
<dbReference type="AlphaFoldDB" id="K0B5E4"/>
<evidence type="ECO:0000256" key="1">
    <source>
        <dbReference type="SAM" id="Phobius"/>
    </source>
</evidence>
<organism evidence="2 3">
    <name type="scientific">Gottschalkia acidurici (strain ATCC 7906 / DSM 604 / BCRC 14475 / CIP 104303 / KCTC 5404 / NCIMB 10678 / 9a)</name>
    <name type="common">Clostridium acidurici</name>
    <dbReference type="NCBI Taxonomy" id="1128398"/>
    <lineage>
        <taxon>Bacteria</taxon>
        <taxon>Bacillati</taxon>
        <taxon>Bacillota</taxon>
        <taxon>Tissierellia</taxon>
        <taxon>Tissierellales</taxon>
        <taxon>Gottschalkiaceae</taxon>
        <taxon>Gottschalkia</taxon>
    </lineage>
</organism>
<protein>
    <recommendedName>
        <fullName evidence="4">DUF2975 domain-containing protein</fullName>
    </recommendedName>
</protein>
<dbReference type="KEGG" id="cad:Curi_c27680"/>
<dbReference type="HOGENOM" id="CLU_137810_0_0_9"/>
<dbReference type="STRING" id="1128398.Curi_c27680"/>
<keyword evidence="3" id="KW-1185">Reference proteome</keyword>
<keyword evidence="1" id="KW-0472">Membrane</keyword>
<dbReference type="PATRIC" id="fig|1128398.3.peg.2854"/>
<dbReference type="RefSeq" id="WP_014968895.1">
    <property type="nucleotide sequence ID" value="NC_018664.1"/>
</dbReference>
<keyword evidence="1" id="KW-1133">Transmembrane helix</keyword>
<feature type="transmembrane region" description="Helical" evidence="1">
    <location>
        <begin position="47"/>
        <end position="68"/>
    </location>
</feature>